<evidence type="ECO:0000313" key="3">
    <source>
        <dbReference type="Proteomes" id="UP000008207"/>
    </source>
</evidence>
<evidence type="ECO:0000256" key="1">
    <source>
        <dbReference type="ARBA" id="ARBA00038306"/>
    </source>
</evidence>
<accession>B8ID27</accession>
<protein>
    <submittedName>
        <fullName evidence="2">Porin</fullName>
    </submittedName>
</protein>
<keyword evidence="3" id="KW-1185">Reference proteome</keyword>
<sequence length="285" mass="30642">MGVTPARAADLDFGTLRGGSYDTPAPVGNWDGFYVGGHGGWTSTSFGFGNVFQAPVANYFRLTTYEANLSASTLLRAQDARRDGTSFGAYAGVNFQFDEFVAGAELDYTHLGVTGSTTDAIARQKVTDGYWQALSLVGEAKTRLDDYATIRARFGYDAGNFMPYVTGGFAIGRAQITDTVTIQARGYDQATYNSNQATGATAYVNRDGYRSFDPTNVSRSVVADPDVVQRTREKIVGGIAAGAGMEFALTANILLRAEYQFVQFNDFDGHKANINTVRGGASVKF</sequence>
<dbReference type="InterPro" id="IPR051692">
    <property type="entry name" value="OMP-like"/>
</dbReference>
<dbReference type="PANTHER" id="PTHR34001">
    <property type="entry name" value="BLL7405 PROTEIN"/>
    <property type="match status" value="1"/>
</dbReference>
<dbReference type="Proteomes" id="UP000008207">
    <property type="component" value="Chromosome"/>
</dbReference>
<dbReference type="HOGENOM" id="CLU_1049219_0_0_5"/>
<dbReference type="EMBL" id="CP001349">
    <property type="protein sequence ID" value="ACL59419.1"/>
    <property type="molecule type" value="Genomic_DNA"/>
</dbReference>
<reference evidence="2 3" key="1">
    <citation type="submission" date="2009-01" db="EMBL/GenBank/DDBJ databases">
        <title>Complete sequence of chromosome of Methylobacterium nodulans ORS 2060.</title>
        <authorList>
            <consortium name="US DOE Joint Genome Institute"/>
            <person name="Lucas S."/>
            <person name="Copeland A."/>
            <person name="Lapidus A."/>
            <person name="Glavina del Rio T."/>
            <person name="Dalin E."/>
            <person name="Tice H."/>
            <person name="Bruce D."/>
            <person name="Goodwin L."/>
            <person name="Pitluck S."/>
            <person name="Sims D."/>
            <person name="Brettin T."/>
            <person name="Detter J.C."/>
            <person name="Han C."/>
            <person name="Larimer F."/>
            <person name="Land M."/>
            <person name="Hauser L."/>
            <person name="Kyrpides N."/>
            <person name="Ivanova N."/>
            <person name="Marx C.J."/>
            <person name="Richardson P."/>
        </authorList>
    </citation>
    <scope>NUCLEOTIDE SEQUENCE [LARGE SCALE GENOMIC DNA]</scope>
    <source>
        <strain evidence="3">LMG 21967 / CNCM I-2342 / ORS 2060</strain>
    </source>
</reference>
<dbReference type="Gene3D" id="2.40.160.20">
    <property type="match status" value="1"/>
</dbReference>
<gene>
    <name evidence="2" type="ordered locus">Mnod_4552</name>
</gene>
<dbReference type="KEGG" id="mno:Mnod_4552"/>
<dbReference type="AlphaFoldDB" id="B8ID27"/>
<evidence type="ECO:0000313" key="2">
    <source>
        <dbReference type="EMBL" id="ACL59419.1"/>
    </source>
</evidence>
<dbReference type="InterPro" id="IPR011250">
    <property type="entry name" value="OMP/PagP_B-barrel"/>
</dbReference>
<name>B8ID27_METNO</name>
<proteinExistence type="inferred from homology"/>
<dbReference type="eggNOG" id="COG3637">
    <property type="taxonomic scope" value="Bacteria"/>
</dbReference>
<dbReference type="SUPFAM" id="SSF56925">
    <property type="entry name" value="OMPA-like"/>
    <property type="match status" value="1"/>
</dbReference>
<organism evidence="2 3">
    <name type="scientific">Methylobacterium nodulans (strain LMG 21967 / CNCM I-2342 / ORS 2060)</name>
    <dbReference type="NCBI Taxonomy" id="460265"/>
    <lineage>
        <taxon>Bacteria</taxon>
        <taxon>Pseudomonadati</taxon>
        <taxon>Pseudomonadota</taxon>
        <taxon>Alphaproteobacteria</taxon>
        <taxon>Hyphomicrobiales</taxon>
        <taxon>Methylobacteriaceae</taxon>
        <taxon>Methylobacterium</taxon>
    </lineage>
</organism>
<comment type="similarity">
    <text evidence="1">Belongs to the Omp25/RopB family.</text>
</comment>
<dbReference type="PANTHER" id="PTHR34001:SF3">
    <property type="entry name" value="BLL7405 PROTEIN"/>
    <property type="match status" value="1"/>
</dbReference>
<dbReference type="RefSeq" id="WP_015931057.1">
    <property type="nucleotide sequence ID" value="NC_011894.1"/>
</dbReference>
<dbReference type="STRING" id="460265.Mnod_4552"/>